<evidence type="ECO:0000256" key="1">
    <source>
        <dbReference type="ARBA" id="ARBA00004196"/>
    </source>
</evidence>
<dbReference type="SUPFAM" id="SSF53850">
    <property type="entry name" value="Periplasmic binding protein-like II"/>
    <property type="match status" value="1"/>
</dbReference>
<sequence length="288" mass="30561">MIRRSIAVTAAAVAVLATAACGEPQTRGDAGDSESSAEPVTLEEVQEAGTLVVGTEGTYPPFTYHEGGSGELTGYDVDVAEAVGEELGVDVQFEETQWDALLSGLTAGRFDMLANQVTITEERREDYTFSEPYTYSNGVIVTRSDDDSITAFEDLEGTTTAQSLTSNWYGMAEEAGAEIEPVEGWAQSVDLLEQGRVDATINDRLSYLNYQEEENNTNIAIAVQTEEQSRAAMAFPKGSGSLADAVDEALAALAEDGTLTELSEKYFDGDYTTSEAATAAGAEEGSGD</sequence>
<feature type="signal peptide" evidence="6">
    <location>
        <begin position="1"/>
        <end position="19"/>
    </location>
</feature>
<evidence type="ECO:0000256" key="6">
    <source>
        <dbReference type="SAM" id="SignalP"/>
    </source>
</evidence>
<keyword evidence="3 6" id="KW-0732">Signal</keyword>
<dbReference type="PROSITE" id="PS51257">
    <property type="entry name" value="PROKAR_LIPOPROTEIN"/>
    <property type="match status" value="1"/>
</dbReference>
<comment type="similarity">
    <text evidence="2 4">Belongs to the bacterial solute-binding protein 3 family.</text>
</comment>
<dbReference type="InterPro" id="IPR001320">
    <property type="entry name" value="Iontro_rcpt_C"/>
</dbReference>
<dbReference type="Proteomes" id="UP001501736">
    <property type="component" value="Unassembled WGS sequence"/>
</dbReference>
<dbReference type="InterPro" id="IPR018313">
    <property type="entry name" value="SBP_3_CS"/>
</dbReference>
<feature type="chain" id="PRO_5046257558" evidence="6">
    <location>
        <begin position="20"/>
        <end position="288"/>
    </location>
</feature>
<name>A0ABP6REV2_9MICC</name>
<accession>A0ABP6REV2</accession>
<keyword evidence="10" id="KW-1185">Reference proteome</keyword>
<evidence type="ECO:0000259" key="7">
    <source>
        <dbReference type="SMART" id="SM00062"/>
    </source>
</evidence>
<comment type="caution">
    <text evidence="9">The sequence shown here is derived from an EMBL/GenBank/DDBJ whole genome shotgun (WGS) entry which is preliminary data.</text>
</comment>
<feature type="domain" description="Ionotropic glutamate receptor C-terminal" evidence="8">
    <location>
        <begin position="50"/>
        <end position="269"/>
    </location>
</feature>
<dbReference type="PANTHER" id="PTHR35936:SF19">
    <property type="entry name" value="AMINO-ACID-BINDING PROTEIN YXEM-RELATED"/>
    <property type="match status" value="1"/>
</dbReference>
<feature type="region of interest" description="Disordered" evidence="5">
    <location>
        <begin position="23"/>
        <end position="60"/>
    </location>
</feature>
<protein>
    <submittedName>
        <fullName evidence="9">Amino acid ABC transporter substrate-binding protein</fullName>
    </submittedName>
</protein>
<evidence type="ECO:0000256" key="3">
    <source>
        <dbReference type="ARBA" id="ARBA00022729"/>
    </source>
</evidence>
<dbReference type="CDD" id="cd13711">
    <property type="entry name" value="PBP2_Ngo0372_TcyA"/>
    <property type="match status" value="1"/>
</dbReference>
<dbReference type="SMART" id="SM00062">
    <property type="entry name" value="PBPb"/>
    <property type="match status" value="1"/>
</dbReference>
<evidence type="ECO:0000256" key="5">
    <source>
        <dbReference type="SAM" id="MobiDB-lite"/>
    </source>
</evidence>
<dbReference type="RefSeq" id="WP_344721373.1">
    <property type="nucleotide sequence ID" value="NZ_BAAAYG010000010.1"/>
</dbReference>
<dbReference type="PANTHER" id="PTHR35936">
    <property type="entry name" value="MEMBRANE-BOUND LYTIC MUREIN TRANSGLYCOSYLASE F"/>
    <property type="match status" value="1"/>
</dbReference>
<organism evidence="9 10">
    <name type="scientific">Nesterenkonia halobia</name>
    <dbReference type="NCBI Taxonomy" id="37922"/>
    <lineage>
        <taxon>Bacteria</taxon>
        <taxon>Bacillati</taxon>
        <taxon>Actinomycetota</taxon>
        <taxon>Actinomycetes</taxon>
        <taxon>Micrococcales</taxon>
        <taxon>Micrococcaceae</taxon>
        <taxon>Nesterenkonia</taxon>
    </lineage>
</organism>
<evidence type="ECO:0000313" key="10">
    <source>
        <dbReference type="Proteomes" id="UP001501736"/>
    </source>
</evidence>
<evidence type="ECO:0000256" key="4">
    <source>
        <dbReference type="RuleBase" id="RU003744"/>
    </source>
</evidence>
<dbReference type="InterPro" id="IPR001638">
    <property type="entry name" value="Solute-binding_3/MltF_N"/>
</dbReference>
<dbReference type="SMART" id="SM00079">
    <property type="entry name" value="PBPe"/>
    <property type="match status" value="1"/>
</dbReference>
<dbReference type="EMBL" id="BAAAYG010000010">
    <property type="protein sequence ID" value="GAA3286880.1"/>
    <property type="molecule type" value="Genomic_DNA"/>
</dbReference>
<comment type="subcellular location">
    <subcellularLocation>
        <location evidence="1">Cell envelope</location>
    </subcellularLocation>
</comment>
<evidence type="ECO:0000256" key="2">
    <source>
        <dbReference type="ARBA" id="ARBA00010333"/>
    </source>
</evidence>
<evidence type="ECO:0000259" key="8">
    <source>
        <dbReference type="SMART" id="SM00079"/>
    </source>
</evidence>
<evidence type="ECO:0000313" key="9">
    <source>
        <dbReference type="EMBL" id="GAA3286880.1"/>
    </source>
</evidence>
<reference evidence="10" key="1">
    <citation type="journal article" date="2019" name="Int. J. Syst. Evol. Microbiol.">
        <title>The Global Catalogue of Microorganisms (GCM) 10K type strain sequencing project: providing services to taxonomists for standard genome sequencing and annotation.</title>
        <authorList>
            <consortium name="The Broad Institute Genomics Platform"/>
            <consortium name="The Broad Institute Genome Sequencing Center for Infectious Disease"/>
            <person name="Wu L."/>
            <person name="Ma J."/>
        </authorList>
    </citation>
    <scope>NUCLEOTIDE SEQUENCE [LARGE SCALE GENOMIC DNA]</scope>
    <source>
        <strain evidence="10">JCM 11483</strain>
    </source>
</reference>
<dbReference type="Gene3D" id="3.40.190.10">
    <property type="entry name" value="Periplasmic binding protein-like II"/>
    <property type="match status" value="2"/>
</dbReference>
<feature type="domain" description="Solute-binding protein family 3/N-terminal" evidence="7">
    <location>
        <begin position="50"/>
        <end position="270"/>
    </location>
</feature>
<dbReference type="Pfam" id="PF00497">
    <property type="entry name" value="SBP_bac_3"/>
    <property type="match status" value="1"/>
</dbReference>
<proteinExistence type="inferred from homology"/>
<gene>
    <name evidence="9" type="ORF">GCM10020260_22400</name>
</gene>
<dbReference type="PROSITE" id="PS01039">
    <property type="entry name" value="SBP_BACTERIAL_3"/>
    <property type="match status" value="1"/>
</dbReference>